<dbReference type="STRING" id="1437874.CSPHI_04225"/>
<dbReference type="UniPathway" id="UPA00344"/>
<dbReference type="EC" id="2.10.1.1" evidence="7"/>
<keyword evidence="10" id="KW-1185">Reference proteome</keyword>
<evidence type="ECO:0000256" key="5">
    <source>
        <dbReference type="ARBA" id="ARBA00023150"/>
    </source>
</evidence>
<comment type="cofactor">
    <cofactor evidence="7">
        <name>Mg(2+)</name>
        <dbReference type="ChEBI" id="CHEBI:18420"/>
    </cofactor>
</comment>
<evidence type="ECO:0000313" key="9">
    <source>
        <dbReference type="EMBL" id="APT90383.1"/>
    </source>
</evidence>
<dbReference type="Pfam" id="PF03454">
    <property type="entry name" value="MoeA_C"/>
    <property type="match status" value="1"/>
</dbReference>
<dbReference type="EMBL" id="CP009248">
    <property type="protein sequence ID" value="APT90383.1"/>
    <property type="molecule type" value="Genomic_DNA"/>
</dbReference>
<evidence type="ECO:0000256" key="3">
    <source>
        <dbReference type="ARBA" id="ARBA00010763"/>
    </source>
</evidence>
<dbReference type="InterPro" id="IPR036688">
    <property type="entry name" value="MoeA_C_domain_IV_sf"/>
</dbReference>
<dbReference type="AlphaFoldDB" id="A0A1L7CX06"/>
<dbReference type="GO" id="GO:0005829">
    <property type="term" value="C:cytosol"/>
    <property type="evidence" value="ECO:0007669"/>
    <property type="project" value="TreeGrafter"/>
</dbReference>
<keyword evidence="5 7" id="KW-0501">Molybdenum cofactor biosynthesis</keyword>
<dbReference type="Gene3D" id="3.40.980.10">
    <property type="entry name" value="MoaB/Mog-like domain"/>
    <property type="match status" value="1"/>
</dbReference>
<dbReference type="GO" id="GO:0046872">
    <property type="term" value="F:metal ion binding"/>
    <property type="evidence" value="ECO:0007669"/>
    <property type="project" value="UniProtKB-UniRule"/>
</dbReference>
<evidence type="ECO:0000259" key="8">
    <source>
        <dbReference type="SMART" id="SM00852"/>
    </source>
</evidence>
<reference evidence="9 10" key="1">
    <citation type="submission" date="2014-08" db="EMBL/GenBank/DDBJ databases">
        <title>Complete genome sequence of Corynebacterium sphenisci CECT 5990(T) (=DSM 44792(T)), isolated from healthy wild penguins.</title>
        <authorList>
            <person name="Ruckert C."/>
            <person name="Albersmeier A."/>
            <person name="Winkler A."/>
            <person name="Kalinowski J."/>
        </authorList>
    </citation>
    <scope>NUCLEOTIDE SEQUENCE [LARGE SCALE GENOMIC DNA]</scope>
    <source>
        <strain evidence="9 10">DSM 44792</strain>
    </source>
</reference>
<dbReference type="SUPFAM" id="SSF63867">
    <property type="entry name" value="MoeA C-terminal domain-like"/>
    <property type="match status" value="1"/>
</dbReference>
<dbReference type="Gene3D" id="2.170.190.11">
    <property type="entry name" value="Molybdopterin biosynthesis moea protein, domain 3"/>
    <property type="match status" value="1"/>
</dbReference>
<accession>A0A1L7CX06</accession>
<evidence type="ECO:0000256" key="4">
    <source>
        <dbReference type="ARBA" id="ARBA00022505"/>
    </source>
</evidence>
<gene>
    <name evidence="9" type="ORF">CSPHI_04225</name>
</gene>
<name>A0A1L7CX06_9CORY</name>
<dbReference type="OrthoDB" id="9804758at2"/>
<sequence length="406" mass="40319">MRTPEEHLDAVAGAIPGLSCQTVLAEAAADRILAADVTAPGPSPRFDNSQMDGWAIPAARLGSLPATLSVGPTIAAGADPARVLPGGLGEAAAAVMTGARLPAGTGAVVPVEDCDPDDFAAAEAAGAVRVPATPAGRFIRAAGSDLRAGETVLRAGDRLTPVAVAALIGLGVTEVPVLRRPRVILCTGGAEIGRGGPAGIPDSNGPMLELLCAAAGIDVARRIRVDDDPAALLSALDAALADPGGPVDAILTSGGISHGRFEVVRLALGGSPGAWFGHVAQQPGGPQGLTAHRGVPVVCLPGNPMSTLVSFRLFARPALLRAEGAAADVGGIAAIAAERLTGLPDARVSFRRGRLRVDGAGRLTAAQLGGGSSHLLAQAATADCLIRVPGGGRAIAAGEPVTVLRL</sequence>
<evidence type="ECO:0000256" key="6">
    <source>
        <dbReference type="ARBA" id="ARBA00047317"/>
    </source>
</evidence>
<dbReference type="InterPro" id="IPR038987">
    <property type="entry name" value="MoeA-like"/>
</dbReference>
<dbReference type="KEGG" id="csph:CSPHI_04225"/>
<dbReference type="CDD" id="cd00887">
    <property type="entry name" value="MoeA"/>
    <property type="match status" value="1"/>
</dbReference>
<evidence type="ECO:0000256" key="1">
    <source>
        <dbReference type="ARBA" id="ARBA00002901"/>
    </source>
</evidence>
<dbReference type="Gene3D" id="2.40.340.10">
    <property type="entry name" value="MoeA, C-terminal, domain IV"/>
    <property type="match status" value="1"/>
</dbReference>
<protein>
    <recommendedName>
        <fullName evidence="7">Molybdopterin molybdenumtransferase</fullName>
        <ecNumber evidence="7">2.10.1.1</ecNumber>
    </recommendedName>
</protein>
<keyword evidence="7" id="KW-0460">Magnesium</keyword>
<dbReference type="InterPro" id="IPR005111">
    <property type="entry name" value="MoeA_C_domain_IV"/>
</dbReference>
<dbReference type="PANTHER" id="PTHR10192:SF5">
    <property type="entry name" value="GEPHYRIN"/>
    <property type="match status" value="1"/>
</dbReference>
<dbReference type="SUPFAM" id="SSF53218">
    <property type="entry name" value="Molybdenum cofactor biosynthesis proteins"/>
    <property type="match status" value="1"/>
</dbReference>
<dbReference type="GO" id="GO:0061599">
    <property type="term" value="F:molybdopterin molybdotransferase activity"/>
    <property type="evidence" value="ECO:0007669"/>
    <property type="project" value="UniProtKB-UniRule"/>
</dbReference>
<comment type="catalytic activity">
    <reaction evidence="6">
        <text>adenylyl-molybdopterin + molybdate = Mo-molybdopterin + AMP + H(+)</text>
        <dbReference type="Rhea" id="RHEA:35047"/>
        <dbReference type="ChEBI" id="CHEBI:15378"/>
        <dbReference type="ChEBI" id="CHEBI:36264"/>
        <dbReference type="ChEBI" id="CHEBI:62727"/>
        <dbReference type="ChEBI" id="CHEBI:71302"/>
        <dbReference type="ChEBI" id="CHEBI:456215"/>
        <dbReference type="EC" id="2.10.1.1"/>
    </reaction>
</comment>
<dbReference type="Proteomes" id="UP000185469">
    <property type="component" value="Chromosome"/>
</dbReference>
<dbReference type="RefSeq" id="WP_075691628.1">
    <property type="nucleotide sequence ID" value="NZ_CP009248.1"/>
</dbReference>
<keyword evidence="7" id="KW-0479">Metal-binding</keyword>
<proteinExistence type="inferred from homology"/>
<comment type="pathway">
    <text evidence="2 7">Cofactor biosynthesis; molybdopterin biosynthesis.</text>
</comment>
<dbReference type="Pfam" id="PF00994">
    <property type="entry name" value="MoCF_biosynth"/>
    <property type="match status" value="1"/>
</dbReference>
<dbReference type="SMART" id="SM00852">
    <property type="entry name" value="MoCF_biosynth"/>
    <property type="match status" value="1"/>
</dbReference>
<dbReference type="InterPro" id="IPR036425">
    <property type="entry name" value="MoaB/Mog-like_dom_sf"/>
</dbReference>
<dbReference type="InterPro" id="IPR036135">
    <property type="entry name" value="MoeA_linker/N_sf"/>
</dbReference>
<keyword evidence="4 7" id="KW-0500">Molybdenum</keyword>
<dbReference type="SUPFAM" id="SSF63882">
    <property type="entry name" value="MoeA N-terminal region -like"/>
    <property type="match status" value="1"/>
</dbReference>
<organism evidence="9 10">
    <name type="scientific">Corynebacterium sphenisci DSM 44792</name>
    <dbReference type="NCBI Taxonomy" id="1437874"/>
    <lineage>
        <taxon>Bacteria</taxon>
        <taxon>Bacillati</taxon>
        <taxon>Actinomycetota</taxon>
        <taxon>Actinomycetes</taxon>
        <taxon>Mycobacteriales</taxon>
        <taxon>Corynebacteriaceae</taxon>
        <taxon>Corynebacterium</taxon>
    </lineage>
</organism>
<comment type="function">
    <text evidence="1 7">Catalyzes the insertion of molybdate into adenylated molybdopterin with the concomitant release of AMP.</text>
</comment>
<evidence type="ECO:0000313" key="10">
    <source>
        <dbReference type="Proteomes" id="UP000185469"/>
    </source>
</evidence>
<dbReference type="InterPro" id="IPR001453">
    <property type="entry name" value="MoaB/Mog_dom"/>
</dbReference>
<evidence type="ECO:0000256" key="7">
    <source>
        <dbReference type="RuleBase" id="RU365090"/>
    </source>
</evidence>
<dbReference type="GO" id="GO:0006777">
    <property type="term" value="P:Mo-molybdopterin cofactor biosynthetic process"/>
    <property type="evidence" value="ECO:0007669"/>
    <property type="project" value="UniProtKB-UniRule"/>
</dbReference>
<evidence type="ECO:0000256" key="2">
    <source>
        <dbReference type="ARBA" id="ARBA00005046"/>
    </source>
</evidence>
<dbReference type="Pfam" id="PF03453">
    <property type="entry name" value="MoeA_N"/>
    <property type="match status" value="1"/>
</dbReference>
<keyword evidence="7" id="KW-0808">Transferase</keyword>
<feature type="domain" description="MoaB/Mog" evidence="8">
    <location>
        <begin position="184"/>
        <end position="321"/>
    </location>
</feature>
<dbReference type="Gene3D" id="3.90.105.10">
    <property type="entry name" value="Molybdopterin biosynthesis moea protein, domain 2"/>
    <property type="match status" value="1"/>
</dbReference>
<comment type="similarity">
    <text evidence="3 7">Belongs to the MoeA family.</text>
</comment>
<dbReference type="PANTHER" id="PTHR10192">
    <property type="entry name" value="MOLYBDOPTERIN BIOSYNTHESIS PROTEIN"/>
    <property type="match status" value="1"/>
</dbReference>
<dbReference type="InterPro" id="IPR005110">
    <property type="entry name" value="MoeA_linker/N"/>
</dbReference>